<sequence>MCAIAGELNTRGGTADPRVVTRMAEAMAARGPDGHGTLARGWVALSHRRLKVIDLSERAAQPMRDPELGITVAFNGCIYNHAELRDELRDEFTPATRSDTEVILHAYARWGTRFVEHLVGMFAIAVFDERRDRVVLARDRLGIKPLYVSEVPGRIRFASTLPGLLAGGDVDTTLDPVALHHYLTWHSIVPAPHTLLTGARKLPPATVRVIEADGRSREWTYWEPAYARVPERSDWSADDWSAAIEESLRTAVRRRLVADVPVGVLLSGGLDSSLLVALAAAHSPEPLHTFSIGFTAAGGETGDEFRYSDRVAEQYGTQHHQMRIGEAELAAAIPDAIAAMTEPMASHDVTAFYLLAQATAPHVSVVQSGQGADEVFAGYGYHGSAAGAARTDAAAQFRAEFHDRSHAEVGALLRPPHRLPDDASRGVVDAHLAQPGAETAVDAVLRFDTHVLMPDDPVKRVDSMTMSAGLEARVPFLDQDLVELAASCPPELKTRHGGKGVLKEIGRRVLPRDVVDRPKGYFPVPGLRHLDGDVLGTVTDAMTSPEARRRGLLSSDAVAALLADPNGASDQRGGNALWSLAVLEMWCQEHGVRA</sequence>
<reference evidence="10 11" key="1">
    <citation type="submission" date="2018-09" db="EMBL/GenBank/DDBJ databases">
        <title>Comparative genomics of Leucobacter spp.</title>
        <authorList>
            <person name="Reis A.C."/>
            <person name="Kolvenbach B.A."/>
            <person name="Corvini P.F.X."/>
            <person name="Nunes O.C."/>
        </authorList>
    </citation>
    <scope>NUCLEOTIDE SEQUENCE [LARGE SCALE GENOMIC DNA]</scope>
    <source>
        <strain evidence="10 11">TAN 31504</strain>
    </source>
</reference>
<name>A0ABS1SEI0_9MICO</name>
<accession>A0ABS1SEI0</accession>
<keyword evidence="11" id="KW-1185">Reference proteome</keyword>
<organism evidence="10 11">
    <name type="scientific">Leucobacter chromiireducens subsp. solipictus</name>
    <dbReference type="NCBI Taxonomy" id="398235"/>
    <lineage>
        <taxon>Bacteria</taxon>
        <taxon>Bacillati</taxon>
        <taxon>Actinomycetota</taxon>
        <taxon>Actinomycetes</taxon>
        <taxon>Micrococcales</taxon>
        <taxon>Microbacteriaceae</taxon>
        <taxon>Leucobacter</taxon>
    </lineage>
</organism>
<evidence type="ECO:0000256" key="1">
    <source>
        <dbReference type="ARBA" id="ARBA00005187"/>
    </source>
</evidence>
<dbReference type="Gene3D" id="3.40.50.620">
    <property type="entry name" value="HUPs"/>
    <property type="match status" value="1"/>
</dbReference>
<comment type="caution">
    <text evidence="10">The sequence shown here is derived from an EMBL/GenBank/DDBJ whole genome shotgun (WGS) entry which is preliminary data.</text>
</comment>
<evidence type="ECO:0000256" key="7">
    <source>
        <dbReference type="ARBA" id="ARBA00022962"/>
    </source>
</evidence>
<proteinExistence type="inferred from homology"/>
<gene>
    <name evidence="10" type="ORF">D3230_06515</name>
</gene>
<evidence type="ECO:0000313" key="10">
    <source>
        <dbReference type="EMBL" id="MBL3678949.1"/>
    </source>
</evidence>
<dbReference type="CDD" id="cd01991">
    <property type="entry name" value="Asn_synthase_B_C"/>
    <property type="match status" value="1"/>
</dbReference>
<dbReference type="SUPFAM" id="SSF52402">
    <property type="entry name" value="Adenine nucleotide alpha hydrolases-like"/>
    <property type="match status" value="1"/>
</dbReference>
<evidence type="ECO:0000256" key="3">
    <source>
        <dbReference type="ARBA" id="ARBA00012737"/>
    </source>
</evidence>
<dbReference type="PROSITE" id="PS51278">
    <property type="entry name" value="GATASE_TYPE_2"/>
    <property type="match status" value="1"/>
</dbReference>
<evidence type="ECO:0000256" key="6">
    <source>
        <dbReference type="ARBA" id="ARBA00022888"/>
    </source>
</evidence>
<dbReference type="PIRSF" id="PIRSF001589">
    <property type="entry name" value="Asn_synthetase_glu-h"/>
    <property type="match status" value="1"/>
</dbReference>
<dbReference type="Pfam" id="PF00733">
    <property type="entry name" value="Asn_synthase"/>
    <property type="match status" value="1"/>
</dbReference>
<comment type="pathway">
    <text evidence="1">Amino-acid biosynthesis; L-asparagine biosynthesis; L-asparagine from L-aspartate (L-Gln route): step 1/1.</text>
</comment>
<dbReference type="EMBL" id="QYAC01000003">
    <property type="protein sequence ID" value="MBL3678949.1"/>
    <property type="molecule type" value="Genomic_DNA"/>
</dbReference>
<dbReference type="InterPro" id="IPR051786">
    <property type="entry name" value="ASN_synthetase/amidase"/>
</dbReference>
<keyword evidence="4" id="KW-0547">Nucleotide-binding</keyword>
<evidence type="ECO:0000256" key="8">
    <source>
        <dbReference type="ARBA" id="ARBA00048741"/>
    </source>
</evidence>
<dbReference type="PANTHER" id="PTHR43284:SF1">
    <property type="entry name" value="ASPARAGINE SYNTHETASE"/>
    <property type="match status" value="1"/>
</dbReference>
<keyword evidence="6" id="KW-0061">Asparagine biosynthesis</keyword>
<dbReference type="CDD" id="cd00712">
    <property type="entry name" value="AsnB"/>
    <property type="match status" value="1"/>
</dbReference>
<dbReference type="InterPro" id="IPR017932">
    <property type="entry name" value="GATase_2_dom"/>
</dbReference>
<comment type="similarity">
    <text evidence="2">Belongs to the asparagine synthetase family.</text>
</comment>
<keyword evidence="5" id="KW-0067">ATP-binding</keyword>
<dbReference type="RefSeq" id="WP_202344221.1">
    <property type="nucleotide sequence ID" value="NZ_BAAAPI010000013.1"/>
</dbReference>
<evidence type="ECO:0000313" key="11">
    <source>
        <dbReference type="Proteomes" id="UP001645859"/>
    </source>
</evidence>
<evidence type="ECO:0000256" key="2">
    <source>
        <dbReference type="ARBA" id="ARBA00005752"/>
    </source>
</evidence>
<dbReference type="EC" id="6.3.5.4" evidence="3"/>
<dbReference type="Proteomes" id="UP001645859">
    <property type="component" value="Unassembled WGS sequence"/>
</dbReference>
<keyword evidence="6" id="KW-0028">Amino-acid biosynthesis</keyword>
<feature type="domain" description="Glutamine amidotransferase type-2" evidence="9">
    <location>
        <begin position="2"/>
        <end position="213"/>
    </location>
</feature>
<dbReference type="Gene3D" id="3.60.20.10">
    <property type="entry name" value="Glutamine Phosphoribosylpyrophosphate, subunit 1, domain 1"/>
    <property type="match status" value="1"/>
</dbReference>
<dbReference type="PANTHER" id="PTHR43284">
    <property type="entry name" value="ASPARAGINE SYNTHETASE (GLUTAMINE-HYDROLYZING)"/>
    <property type="match status" value="1"/>
</dbReference>
<dbReference type="InterPro" id="IPR033738">
    <property type="entry name" value="AsnB_N"/>
</dbReference>
<evidence type="ECO:0000256" key="4">
    <source>
        <dbReference type="ARBA" id="ARBA00022741"/>
    </source>
</evidence>
<dbReference type="InterPro" id="IPR014729">
    <property type="entry name" value="Rossmann-like_a/b/a_fold"/>
</dbReference>
<protein>
    <recommendedName>
        <fullName evidence="3">asparagine synthase (glutamine-hydrolyzing)</fullName>
        <ecNumber evidence="3">6.3.5.4</ecNumber>
    </recommendedName>
</protein>
<dbReference type="InterPro" id="IPR001962">
    <property type="entry name" value="Asn_synthase"/>
</dbReference>
<dbReference type="SUPFAM" id="SSF56235">
    <property type="entry name" value="N-terminal nucleophile aminohydrolases (Ntn hydrolases)"/>
    <property type="match status" value="1"/>
</dbReference>
<evidence type="ECO:0000256" key="5">
    <source>
        <dbReference type="ARBA" id="ARBA00022840"/>
    </source>
</evidence>
<dbReference type="InterPro" id="IPR017535">
    <property type="entry name" value="Asparagine_synth"/>
</dbReference>
<keyword evidence="7" id="KW-0315">Glutamine amidotransferase</keyword>
<dbReference type="NCBIfam" id="TIGR03104">
    <property type="entry name" value="trio_amidotrans"/>
    <property type="match status" value="1"/>
</dbReference>
<dbReference type="InterPro" id="IPR029055">
    <property type="entry name" value="Ntn_hydrolases_N"/>
</dbReference>
<evidence type="ECO:0000259" key="9">
    <source>
        <dbReference type="PROSITE" id="PS51278"/>
    </source>
</evidence>
<comment type="catalytic activity">
    <reaction evidence="8">
        <text>L-aspartate + L-glutamine + ATP + H2O = L-asparagine + L-glutamate + AMP + diphosphate + H(+)</text>
        <dbReference type="Rhea" id="RHEA:12228"/>
        <dbReference type="ChEBI" id="CHEBI:15377"/>
        <dbReference type="ChEBI" id="CHEBI:15378"/>
        <dbReference type="ChEBI" id="CHEBI:29985"/>
        <dbReference type="ChEBI" id="CHEBI:29991"/>
        <dbReference type="ChEBI" id="CHEBI:30616"/>
        <dbReference type="ChEBI" id="CHEBI:33019"/>
        <dbReference type="ChEBI" id="CHEBI:58048"/>
        <dbReference type="ChEBI" id="CHEBI:58359"/>
        <dbReference type="ChEBI" id="CHEBI:456215"/>
        <dbReference type="EC" id="6.3.5.4"/>
    </reaction>
</comment>
<dbReference type="NCBIfam" id="TIGR01536">
    <property type="entry name" value="asn_synth_AEB"/>
    <property type="match status" value="1"/>
</dbReference>
<dbReference type="Pfam" id="PF13537">
    <property type="entry name" value="GATase_7"/>
    <property type="match status" value="1"/>
</dbReference>
<dbReference type="InterPro" id="IPR006426">
    <property type="entry name" value="Asn_synth_AEB"/>
</dbReference>